<name>A0A2M4D9I6_ANODA</name>
<dbReference type="AlphaFoldDB" id="A0A2M4D9I6"/>
<evidence type="ECO:0000256" key="1">
    <source>
        <dbReference type="SAM" id="SignalP"/>
    </source>
</evidence>
<proteinExistence type="predicted"/>
<feature type="signal peptide" evidence="1">
    <location>
        <begin position="1"/>
        <end position="17"/>
    </location>
</feature>
<protein>
    <submittedName>
        <fullName evidence="2">Putative secreted protein</fullName>
    </submittedName>
</protein>
<dbReference type="EMBL" id="GGFL01010048">
    <property type="protein sequence ID" value="MBW74226.1"/>
    <property type="molecule type" value="Transcribed_RNA"/>
</dbReference>
<accession>A0A2M4D9I6</accession>
<organism evidence="2">
    <name type="scientific">Anopheles darlingi</name>
    <name type="common">Mosquito</name>
    <dbReference type="NCBI Taxonomy" id="43151"/>
    <lineage>
        <taxon>Eukaryota</taxon>
        <taxon>Metazoa</taxon>
        <taxon>Ecdysozoa</taxon>
        <taxon>Arthropoda</taxon>
        <taxon>Hexapoda</taxon>
        <taxon>Insecta</taxon>
        <taxon>Pterygota</taxon>
        <taxon>Neoptera</taxon>
        <taxon>Endopterygota</taxon>
        <taxon>Diptera</taxon>
        <taxon>Nematocera</taxon>
        <taxon>Culicoidea</taxon>
        <taxon>Culicidae</taxon>
        <taxon>Anophelinae</taxon>
        <taxon>Anopheles</taxon>
    </lineage>
</organism>
<reference evidence="2" key="1">
    <citation type="submission" date="2018-01" db="EMBL/GenBank/DDBJ databases">
        <title>An insight into the sialome of Amazonian anophelines.</title>
        <authorList>
            <person name="Ribeiro J.M."/>
            <person name="Scarpassa V."/>
            <person name="Calvo E."/>
        </authorList>
    </citation>
    <scope>NUCLEOTIDE SEQUENCE</scope>
</reference>
<evidence type="ECO:0000313" key="2">
    <source>
        <dbReference type="EMBL" id="MBW74226.1"/>
    </source>
</evidence>
<feature type="chain" id="PRO_5014649821" evidence="1">
    <location>
        <begin position="18"/>
        <end position="96"/>
    </location>
</feature>
<keyword evidence="1" id="KW-0732">Signal</keyword>
<sequence length="96" mass="10565">MTYLCVCACVSLMYSLARQLTRSAGRSAQRAGMIIHSKSSYTSTGHIKITITMMKVNKLHSFLASLGAAIQRERETKPFLGYPCPGARLTFFGLCL</sequence>